<reference evidence="1" key="1">
    <citation type="submission" date="2023-06" db="EMBL/GenBank/DDBJ databases">
        <authorList>
            <person name="Kurt Z."/>
        </authorList>
    </citation>
    <scope>NUCLEOTIDE SEQUENCE</scope>
</reference>
<organism evidence="1">
    <name type="scientific">Hexamita inflata</name>
    <dbReference type="NCBI Taxonomy" id="28002"/>
    <lineage>
        <taxon>Eukaryota</taxon>
        <taxon>Metamonada</taxon>
        <taxon>Diplomonadida</taxon>
        <taxon>Hexamitidae</taxon>
        <taxon>Hexamitinae</taxon>
        <taxon>Hexamita</taxon>
    </lineage>
</organism>
<reference evidence="2 3" key="2">
    <citation type="submission" date="2024-07" db="EMBL/GenBank/DDBJ databases">
        <authorList>
            <person name="Akdeniz Z."/>
        </authorList>
    </citation>
    <scope>NUCLEOTIDE SEQUENCE [LARGE SCALE GENOMIC DNA]</scope>
</reference>
<dbReference type="AlphaFoldDB" id="A0AA86VBL3"/>
<dbReference type="EMBL" id="CAXDID020000007">
    <property type="protein sequence ID" value="CAL5976520.1"/>
    <property type="molecule type" value="Genomic_DNA"/>
</dbReference>
<dbReference type="Proteomes" id="UP001642409">
    <property type="component" value="Unassembled WGS sequence"/>
</dbReference>
<proteinExistence type="predicted"/>
<gene>
    <name evidence="2" type="ORF">HINF_LOCUS3857</name>
    <name evidence="1" type="ORF">HINF_LOCUS49773</name>
</gene>
<comment type="caution">
    <text evidence="1">The sequence shown here is derived from an EMBL/GenBank/DDBJ whole genome shotgun (WGS) entry which is preliminary data.</text>
</comment>
<dbReference type="EMBL" id="CATOUU010000952">
    <property type="protein sequence ID" value="CAI9962128.1"/>
    <property type="molecule type" value="Genomic_DNA"/>
</dbReference>
<keyword evidence="3" id="KW-1185">Reference proteome</keyword>
<evidence type="ECO:0000313" key="3">
    <source>
        <dbReference type="Proteomes" id="UP001642409"/>
    </source>
</evidence>
<accession>A0AA86VBL3</accession>
<evidence type="ECO:0000313" key="2">
    <source>
        <dbReference type="EMBL" id="CAL5976520.1"/>
    </source>
</evidence>
<protein>
    <submittedName>
        <fullName evidence="2">Hypothetical_protein</fullName>
    </submittedName>
</protein>
<name>A0AA86VBL3_9EUKA</name>
<evidence type="ECO:0000313" key="1">
    <source>
        <dbReference type="EMBL" id="CAI9962128.1"/>
    </source>
</evidence>
<sequence length="388" mass="46138">MKNEDKYYLVVLPEGIPRTQAKLMMQKHCDGEKKNIRDNQFYVRVYQGDIMNTYLETQHMNLKIDFLIEPTYKFKSRRDWDDFEGVDFSRKAKNKPKIVQQVPQPNSYQNDNYFGNTPPNLNCVERNQVIGNNNQFYENTNTFKNNYQVNAVPNNQFVLNQNQYQQQQPRQPQQQVPNQFNNIPFGQQQVQMPQQQNIPQNINNMQVFNQVFPKNYNQQAIQPPFPNYQPSQNNFQSNQVPGQQIQVQKFTPLQNYKTNNQFQPQNLQPFNQFNQQIQNPNQSFIQNVNKSFNQQNEPLQSSNLFIPNQNQPNQFQVPQNQNGNFQFNTINSFNKTTKISRTRFSKNNLGQINFKGFSEQFCNDYVQSQENFQLTHIMNLWLVFRHLV</sequence>